<feature type="domain" description="MULE transposase" evidence="1">
    <location>
        <begin position="4"/>
        <end position="37"/>
    </location>
</feature>
<evidence type="ECO:0000313" key="3">
    <source>
        <dbReference type="Proteomes" id="UP001419268"/>
    </source>
</evidence>
<name>A0AAP0NZN5_9MAGN</name>
<protein>
    <recommendedName>
        <fullName evidence="1">MULE transposase domain-containing protein</fullName>
    </recommendedName>
</protein>
<dbReference type="AlphaFoldDB" id="A0AAP0NZN5"/>
<evidence type="ECO:0000259" key="1">
    <source>
        <dbReference type="Pfam" id="PF10551"/>
    </source>
</evidence>
<gene>
    <name evidence="2" type="ORF">Scep_014703</name>
</gene>
<sequence>MVGPQVILIDRELGLIKAIEFVFPSSSYLLCTWHINKDVAANTKLFFSRNEDFNRFLSKWNAVMVATSEGVFNSRFTNLVTEYACINGLLDYLMST</sequence>
<organism evidence="2 3">
    <name type="scientific">Stephania cephalantha</name>
    <dbReference type="NCBI Taxonomy" id="152367"/>
    <lineage>
        <taxon>Eukaryota</taxon>
        <taxon>Viridiplantae</taxon>
        <taxon>Streptophyta</taxon>
        <taxon>Embryophyta</taxon>
        <taxon>Tracheophyta</taxon>
        <taxon>Spermatophyta</taxon>
        <taxon>Magnoliopsida</taxon>
        <taxon>Ranunculales</taxon>
        <taxon>Menispermaceae</taxon>
        <taxon>Menispermoideae</taxon>
        <taxon>Cissampelideae</taxon>
        <taxon>Stephania</taxon>
    </lineage>
</organism>
<keyword evidence="3" id="KW-1185">Reference proteome</keyword>
<dbReference type="EMBL" id="JBBNAG010000006">
    <property type="protein sequence ID" value="KAK9125857.1"/>
    <property type="molecule type" value="Genomic_DNA"/>
</dbReference>
<dbReference type="Pfam" id="PF10551">
    <property type="entry name" value="MULE"/>
    <property type="match status" value="1"/>
</dbReference>
<proteinExistence type="predicted"/>
<dbReference type="InterPro" id="IPR018289">
    <property type="entry name" value="MULE_transposase_dom"/>
</dbReference>
<reference evidence="2 3" key="1">
    <citation type="submission" date="2024-01" db="EMBL/GenBank/DDBJ databases">
        <title>Genome assemblies of Stephania.</title>
        <authorList>
            <person name="Yang L."/>
        </authorList>
    </citation>
    <scope>NUCLEOTIDE SEQUENCE [LARGE SCALE GENOMIC DNA]</scope>
    <source>
        <strain evidence="2">JXDWG</strain>
        <tissue evidence="2">Leaf</tissue>
    </source>
</reference>
<evidence type="ECO:0000313" key="2">
    <source>
        <dbReference type="EMBL" id="KAK9125857.1"/>
    </source>
</evidence>
<comment type="caution">
    <text evidence="2">The sequence shown here is derived from an EMBL/GenBank/DDBJ whole genome shotgun (WGS) entry which is preliminary data.</text>
</comment>
<accession>A0AAP0NZN5</accession>
<dbReference type="Proteomes" id="UP001419268">
    <property type="component" value="Unassembled WGS sequence"/>
</dbReference>